<dbReference type="Proteomes" id="UP000663891">
    <property type="component" value="Unassembled WGS sequence"/>
</dbReference>
<dbReference type="InterPro" id="IPR003018">
    <property type="entry name" value="GAF"/>
</dbReference>
<dbReference type="Gene3D" id="3.30.450.40">
    <property type="match status" value="1"/>
</dbReference>
<dbReference type="AlphaFoldDB" id="A0A815G8M3"/>
<dbReference type="SUPFAM" id="SSF55781">
    <property type="entry name" value="GAF domain-like"/>
    <property type="match status" value="1"/>
</dbReference>
<dbReference type="EMBL" id="CAJNON010000617">
    <property type="protein sequence ID" value="CAF1335202.1"/>
    <property type="molecule type" value="Genomic_DNA"/>
</dbReference>
<comment type="caution">
    <text evidence="2">The sequence shown here is derived from an EMBL/GenBank/DDBJ whole genome shotgun (WGS) entry which is preliminary data.</text>
</comment>
<dbReference type="InterPro" id="IPR029016">
    <property type="entry name" value="GAF-like_dom_sf"/>
</dbReference>
<gene>
    <name evidence="2" type="ORF">VCS650_LOCUS32909</name>
</gene>
<evidence type="ECO:0000313" key="2">
    <source>
        <dbReference type="EMBL" id="CAF1335202.1"/>
    </source>
</evidence>
<name>A0A815G8M3_9BILA</name>
<feature type="domain" description="GAF" evidence="1">
    <location>
        <begin position="4"/>
        <end position="75"/>
    </location>
</feature>
<sequence length="117" mass="13519">MSMPTIVYDTFDDPRFNKEVDNKTGYRTHSICCMPILNRDNVVIGVAQIINKKTGTHEFTSKDINVFRNYLTFCGLGLSNAQLFELSIQEYKKNQVNFISYSFIICYVVVTTKKKEI</sequence>
<reference evidence="2" key="1">
    <citation type="submission" date="2021-02" db="EMBL/GenBank/DDBJ databases">
        <authorList>
            <person name="Nowell W R."/>
        </authorList>
    </citation>
    <scope>NUCLEOTIDE SEQUENCE</scope>
</reference>
<proteinExistence type="predicted"/>
<organism evidence="2 3">
    <name type="scientific">Adineta steineri</name>
    <dbReference type="NCBI Taxonomy" id="433720"/>
    <lineage>
        <taxon>Eukaryota</taxon>
        <taxon>Metazoa</taxon>
        <taxon>Spiralia</taxon>
        <taxon>Gnathifera</taxon>
        <taxon>Rotifera</taxon>
        <taxon>Eurotatoria</taxon>
        <taxon>Bdelloidea</taxon>
        <taxon>Adinetida</taxon>
        <taxon>Adinetidae</taxon>
        <taxon>Adineta</taxon>
    </lineage>
</organism>
<protein>
    <recommendedName>
        <fullName evidence="1">GAF domain-containing protein</fullName>
    </recommendedName>
</protein>
<evidence type="ECO:0000259" key="1">
    <source>
        <dbReference type="Pfam" id="PF01590"/>
    </source>
</evidence>
<dbReference type="OrthoDB" id="74705at2759"/>
<evidence type="ECO:0000313" key="3">
    <source>
        <dbReference type="Proteomes" id="UP000663891"/>
    </source>
</evidence>
<dbReference type="Pfam" id="PF01590">
    <property type="entry name" value="GAF"/>
    <property type="match status" value="1"/>
</dbReference>
<accession>A0A815G8M3</accession>